<keyword evidence="3" id="KW-1185">Reference proteome</keyword>
<name>A0A5C8PFK5_9HYPH</name>
<evidence type="ECO:0000313" key="2">
    <source>
        <dbReference type="EMBL" id="TXL72442.1"/>
    </source>
</evidence>
<feature type="region of interest" description="Disordered" evidence="1">
    <location>
        <begin position="187"/>
        <end position="209"/>
    </location>
</feature>
<feature type="compositionally biased region" description="Basic residues" evidence="1">
    <location>
        <begin position="199"/>
        <end position="209"/>
    </location>
</feature>
<accession>A0A5C8PFK5</accession>
<dbReference type="AlphaFoldDB" id="A0A5C8PFK5"/>
<dbReference type="OrthoDB" id="7355590at2"/>
<organism evidence="2 3">
    <name type="scientific">Vineibacter terrae</name>
    <dbReference type="NCBI Taxonomy" id="2586908"/>
    <lineage>
        <taxon>Bacteria</taxon>
        <taxon>Pseudomonadati</taxon>
        <taxon>Pseudomonadota</taxon>
        <taxon>Alphaproteobacteria</taxon>
        <taxon>Hyphomicrobiales</taxon>
        <taxon>Vineibacter</taxon>
    </lineage>
</organism>
<evidence type="ECO:0000313" key="3">
    <source>
        <dbReference type="Proteomes" id="UP000321638"/>
    </source>
</evidence>
<dbReference type="RefSeq" id="WP_147849852.1">
    <property type="nucleotide sequence ID" value="NZ_VDUZ01000033.1"/>
</dbReference>
<gene>
    <name evidence="2" type="ORF">FHP25_25715</name>
</gene>
<dbReference type="EMBL" id="VDUZ01000033">
    <property type="protein sequence ID" value="TXL72442.1"/>
    <property type="molecule type" value="Genomic_DNA"/>
</dbReference>
<protein>
    <submittedName>
        <fullName evidence="2">Uncharacterized protein</fullName>
    </submittedName>
</protein>
<dbReference type="Proteomes" id="UP000321638">
    <property type="component" value="Unassembled WGS sequence"/>
</dbReference>
<sequence>MKRAKIDEQNRYLLRLQHDFRRAADIVTDALMAFEEVDAVAVIGSVAKPLWQEVPRFSEFRRAGIEVWHECKDLDLAVWITSQHRLDALRRARDLALRDAHERGAGPSTASHQVEVFLIEPGTDRYLGRLCNFNACPKGKPQCLVPGCGDVPFNKRVEDFEPHADLLASATYALLYRRGAGRVRSALDLPKPDDAAGHPARRASRQRER</sequence>
<proteinExistence type="predicted"/>
<comment type="caution">
    <text evidence="2">The sequence shown here is derived from an EMBL/GenBank/DDBJ whole genome shotgun (WGS) entry which is preliminary data.</text>
</comment>
<evidence type="ECO:0000256" key="1">
    <source>
        <dbReference type="SAM" id="MobiDB-lite"/>
    </source>
</evidence>
<reference evidence="2 3" key="1">
    <citation type="submission" date="2019-06" db="EMBL/GenBank/DDBJ databases">
        <title>New taxonomy in bacterial strain CC-CFT640, isolated from vineyard.</title>
        <authorList>
            <person name="Lin S.-Y."/>
            <person name="Tsai C.-F."/>
            <person name="Young C.-C."/>
        </authorList>
    </citation>
    <scope>NUCLEOTIDE SEQUENCE [LARGE SCALE GENOMIC DNA]</scope>
    <source>
        <strain evidence="2 3">CC-CFT640</strain>
    </source>
</reference>